<reference evidence="1 2" key="1">
    <citation type="journal article" date="2022" name="bioRxiv">
        <title>The genome of the oomycete Peronosclerospora sorghi, a cosmopolitan pathogen of maize and sorghum, is inflated with dispersed pseudogenes.</title>
        <authorList>
            <person name="Fletcher K."/>
            <person name="Martin F."/>
            <person name="Isakeit T."/>
            <person name="Cavanaugh K."/>
            <person name="Magill C."/>
            <person name="Michelmore R."/>
        </authorList>
    </citation>
    <scope>NUCLEOTIDE SEQUENCE [LARGE SCALE GENOMIC DNA]</scope>
    <source>
        <strain evidence="1">P6</strain>
    </source>
</reference>
<evidence type="ECO:0000313" key="2">
    <source>
        <dbReference type="Proteomes" id="UP001163321"/>
    </source>
</evidence>
<evidence type="ECO:0000313" key="1">
    <source>
        <dbReference type="EMBL" id="KAI9906643.1"/>
    </source>
</evidence>
<dbReference type="EMBL" id="CM047587">
    <property type="protein sequence ID" value="KAI9906643.1"/>
    <property type="molecule type" value="Genomic_DNA"/>
</dbReference>
<accession>A0ACC0VLA7</accession>
<sequence>MWRTVAVLVWKNWRVKQRASRFNRGRRSNQWLFPALVTDMVLPLGLLLLLIQIMCQYNALILPGGQTDLINFGGFDDLDVSGTDMDMAMLENMLKTIGDNHDSDSMESLLLAEKKTEHVTLVMTALPLLLAKSNQSLAILDRPESVSFLHYLDRQYPPARELGISSYMELTKILPFDDTMSNEEADKILLEYPEKSGEHIYAALDIRNTTVETHETNGSYPFELVTLFYEKVRKDPSQEDVEDQVTRYFYREVTSNGSLNFPNFLPFQMSLNTFLRDAMPPDRVQKKAKISLPSLPADMICLMISKMFTSTGLSWTTFPDTSPLGQNVTVCTTAVSNTKNLSTETYGFLETFVSNALSGDELATLNVAALPPRPANTVSGSLEGNIVFYTTYLFMWPYLRLIRDVVHEKEKQLKEYLMIMGIPAMALLLSWFLLYWLASSVVALLATFLLQDTMFAATADGCVYFFVLVVAFASSMLLFGLCITPIFNQTKTATACAPLIFFVLSAGSFLRSLVGDETVATSPSWALLLTLLDGMSAPVVFMQTLHEILAFDAVTSALRPITWDTMASPYRVLAMQCAGYLLLGWYLEHVFPRTIGVQHKWYFVFQPSYWYAGTVARLSLADPDRDTPDAIPLTTPVDDWKDDTVREQSLSDTLKSGRPALFLHALSKTYPNGHVALTNVSFGVPNGAIFGLLGPNGAGKSTTLSILSGTVAPSAGDAYIGGSTSVATNPRAVRQSLSVCFQQNVLYDTLTVWEHLVLVCALKASLGVETVAEDTFPTKLALFQLDEKVDAPSRTLSGGQKRKLSLVLALLDHARVLLLDEPTAGMDLQARVDTWDALKRAVSHRAVILTTHAMDEAEALCDEIGIVSNGRLKCCGSSAFLKTQYGVGYKLTLAYRDPDRPHDLETVRQLVHRYVPHAVVLSDTKWDTRVQLTDATDCALMDLFRALDDLKAAKSIDRYAIAATELEDVFVKVTQGEDVYYHANDPVHGATEAATEASARQSSWLVPLVALLEKRWRLAWRDKKSLFAQYVWPLAFFALFVLVVERVLTASGSFERMTALPLSHADATLVVAAAPDALDVVDNLVTRLATVYPLQVATNVSSDRDMLATMLATPATTYFGALYVSRVAFQLYYNESVRHALPVTVHAMAQASCAARRHRPCPLAVTTGLLPLDATADVSTLVENDDLELNLDEATDVMRRIMMAMYVLMAASSMGGHYGTPIVWEKTSGVKRLQYLHLAPRRASWIYWLSHFLYDYGLWCLASSVLAGLLLLSSLARSVVAAWVVSLACLGVALVPAQYLVSLVFASHASAQSYLSYASLFQTLAASAIFTLSMVPGVCRDIVWLTYVLQLLPLYTMGMALLNTVTLSWTPWRTQCRAGGAGVELAVFDADVSVWSWDVAGHCWAALLASGVAYTVLLLLVDAYQMYPGALASRLDQVIGRWGRAGHAYAAIHGRPPVDDNDEHEVDDLNKLVSVVHVSKRYEGPRRTRFPESASRDARGAVVALEDVSLSVASQDCVALLGVNGSGKSTLFKIVTGATAPTRGCVTIQGADVARAPRHASACYGYCPQPNMLFPELSVRDHVWFFRCLGGQRAHDDGRVVDTLMAHLGLTHVAHTLAKHLSGGNQRRLMLALALVRDERQLLLLDEPSAGVDVVARRLLWRVLHAKQATRTTWSCLFTTHSMEEADAVCVHAIVLARGRVVWSGRLSDLKARVGRGVCLHVRVDRDALWHAKGARYVEAIAKLRAKKPRTRCVDLKHEQLRLDELDDAYEACRAMLDATEPDDDAREAGDAWLATVRARCDVEAARILSMRAFVTEWLEVEALVTLERDVFRTHVTARSGEPVVRVRAGGVEHRAVPTGKYETTLTDTFGLVDLFEVLEAHKQRGAMAQYTISELPLERAFEHLTK</sequence>
<comment type="caution">
    <text evidence="1">The sequence shown here is derived from an EMBL/GenBank/DDBJ whole genome shotgun (WGS) entry which is preliminary data.</text>
</comment>
<organism evidence="1 2">
    <name type="scientific">Peronosclerospora sorghi</name>
    <dbReference type="NCBI Taxonomy" id="230839"/>
    <lineage>
        <taxon>Eukaryota</taxon>
        <taxon>Sar</taxon>
        <taxon>Stramenopiles</taxon>
        <taxon>Oomycota</taxon>
        <taxon>Peronosporomycetes</taxon>
        <taxon>Peronosporales</taxon>
        <taxon>Peronosporaceae</taxon>
        <taxon>Peronosclerospora</taxon>
    </lineage>
</organism>
<name>A0ACC0VLA7_9STRA</name>
<keyword evidence="2" id="KW-1185">Reference proteome</keyword>
<protein>
    <submittedName>
        <fullName evidence="1">Uncharacterized protein</fullName>
    </submittedName>
</protein>
<proteinExistence type="predicted"/>
<dbReference type="Proteomes" id="UP001163321">
    <property type="component" value="Chromosome 8"/>
</dbReference>
<gene>
    <name evidence="1" type="ORF">PsorP6_016267</name>
</gene>